<dbReference type="HOGENOM" id="CLU_1819376_0_0_1"/>
<dbReference type="EMBL" id="HG670306">
    <property type="protein sequence ID" value="CDM86672.1"/>
    <property type="molecule type" value="Genomic_DNA"/>
</dbReference>
<gene>
    <name evidence="2" type="ORF">TRAES_3BF036000250CFD_c1</name>
</gene>
<reference evidence="2" key="1">
    <citation type="journal article" date="2014" name="Science">
        <title>Structural and functional partitioning of bread wheat chromosome 3B.</title>
        <authorList>
            <person name="Choulet F."/>
            <person name="Alberti A."/>
            <person name="Theil S."/>
            <person name="Glover N."/>
            <person name="Barbe V."/>
            <person name="Daron J."/>
            <person name="Pingault L."/>
            <person name="Sourdille P."/>
            <person name="Couloux A."/>
            <person name="Paux E."/>
            <person name="Leroy P."/>
            <person name="Mangenot S."/>
            <person name="Guilhot N."/>
            <person name="Le Gouis J."/>
            <person name="Balfourier F."/>
            <person name="Alaux M."/>
            <person name="Jamilloux V."/>
            <person name="Poulain J."/>
            <person name="Durand C."/>
            <person name="Bellec A."/>
            <person name="Gaspin C."/>
            <person name="Safar J."/>
            <person name="Dolezel J."/>
            <person name="Rogers J."/>
            <person name="Vandepoele K."/>
            <person name="Aury J.M."/>
            <person name="Mayer K."/>
            <person name="Berges H."/>
            <person name="Quesneville H."/>
            <person name="Wincker P."/>
            <person name="Feuillet C."/>
        </authorList>
    </citation>
    <scope>NUCLEOTIDE SEQUENCE</scope>
</reference>
<organism evidence="2">
    <name type="scientific">Triticum aestivum</name>
    <name type="common">Wheat</name>
    <dbReference type="NCBI Taxonomy" id="4565"/>
    <lineage>
        <taxon>Eukaryota</taxon>
        <taxon>Viridiplantae</taxon>
        <taxon>Streptophyta</taxon>
        <taxon>Embryophyta</taxon>
        <taxon>Tracheophyta</taxon>
        <taxon>Spermatophyta</taxon>
        <taxon>Magnoliopsida</taxon>
        <taxon>Liliopsida</taxon>
        <taxon>Poales</taxon>
        <taxon>Poaceae</taxon>
        <taxon>BOP clade</taxon>
        <taxon>Pooideae</taxon>
        <taxon>Triticodae</taxon>
        <taxon>Triticeae</taxon>
        <taxon>Triticinae</taxon>
        <taxon>Triticum</taxon>
    </lineage>
</organism>
<protein>
    <submittedName>
        <fullName evidence="2">Uncharacterized protein</fullName>
    </submittedName>
</protein>
<proteinExistence type="predicted"/>
<accession>A0A077RZT8</accession>
<dbReference type="AlphaFoldDB" id="A0A077RZT8"/>
<dbReference type="eggNOG" id="KOG0557">
    <property type="taxonomic scope" value="Eukaryota"/>
</dbReference>
<sequence length="142" mass="16102">MVLDDDELGDCCSIPDRPVADGPRDEGDQEADWAAWRHMISGRYRMDTAGSKRTMAALDADKKGLATIAGEVKQLALRVKDKSLKPEDYEPLSRGYLGIVITVWLNDGTNTWNRFEIWVHKRVIDLVSFLDVAKHIIMERVM</sequence>
<evidence type="ECO:0000256" key="1">
    <source>
        <dbReference type="SAM" id="MobiDB-lite"/>
    </source>
</evidence>
<name>A0A077RZT8_WHEAT</name>
<feature type="region of interest" description="Disordered" evidence="1">
    <location>
        <begin position="1"/>
        <end position="28"/>
    </location>
</feature>
<evidence type="ECO:0000313" key="2">
    <source>
        <dbReference type="EMBL" id="CDM86672.1"/>
    </source>
</evidence>